<dbReference type="GO" id="GO:0016740">
    <property type="term" value="F:transferase activity"/>
    <property type="evidence" value="ECO:0007669"/>
    <property type="project" value="UniProtKB-KW"/>
</dbReference>
<dbReference type="CDD" id="cd24138">
    <property type="entry name" value="TtcA-like"/>
    <property type="match status" value="1"/>
</dbReference>
<evidence type="ECO:0000313" key="7">
    <source>
        <dbReference type="Proteomes" id="UP000372533"/>
    </source>
</evidence>
<dbReference type="PANTHER" id="PTHR43686:SF1">
    <property type="entry name" value="AMINOTRAN_5 DOMAIN-CONTAINING PROTEIN"/>
    <property type="match status" value="1"/>
</dbReference>
<feature type="binding site" evidence="2">
    <location>
        <begin position="29"/>
        <end position="31"/>
    </location>
    <ligand>
        <name>ATP</name>
        <dbReference type="ChEBI" id="CHEBI:30616"/>
    </ligand>
</feature>
<reference evidence="4" key="1">
    <citation type="submission" date="2014-07" db="EMBL/GenBank/DDBJ databases">
        <authorList>
            <person name="Monot Marc"/>
        </authorList>
    </citation>
    <scope>NUCLEOTIDE SEQUENCE</scope>
    <source>
        <strain evidence="5">7032994</strain>
    </source>
</reference>
<dbReference type="GO" id="GO:0005524">
    <property type="term" value="F:ATP binding"/>
    <property type="evidence" value="ECO:0007669"/>
    <property type="project" value="UniProtKB-KW"/>
</dbReference>
<evidence type="ECO:0000313" key="4">
    <source>
        <dbReference type="EMBL" id="CDS90072.1"/>
    </source>
</evidence>
<keyword evidence="1" id="KW-0808">Transferase</keyword>
<proteinExistence type="predicted"/>
<dbReference type="GO" id="GO:0008033">
    <property type="term" value="P:tRNA processing"/>
    <property type="evidence" value="ECO:0007669"/>
    <property type="project" value="InterPro"/>
</dbReference>
<reference evidence="6 7" key="2">
    <citation type="submission" date="2019-04" db="EMBL/GenBank/DDBJ databases">
        <authorList>
            <consortium name="Pathogen Informatics"/>
        </authorList>
    </citation>
    <scope>NUCLEOTIDE SEQUENCE [LARGE SCALE GENOMIC DNA]</scope>
    <source>
        <strain evidence="6">Tl291</strain>
        <strain evidence="7">tl291</strain>
    </source>
</reference>
<sequence length="244" mass="28094">MSIQKLLSKARKAIQDFDMIQENDKIAVGLSGGKDSLTLLHILKSYQRFSPQNFELIAITLNTGGVDNSPLDKLCKEINVPFYEFQTDIKEIVFDIRQEKNPCALCANLRRGALNDNAKKLGCNKVALGHHKDDAIETFLMSMFYEGRVNCFSPKTYLDRQDLTVIRPMIYIEEYMTKKISKDSNYPIITNPCPANGHTRREYIKNLIANLNKEMPDFKRNVFGALNNSEKLFIWDKEKIKNFK</sequence>
<accession>A0A069APC3</accession>
<dbReference type="Pfam" id="PF01171">
    <property type="entry name" value="ATP_bind_3"/>
    <property type="match status" value="1"/>
</dbReference>
<dbReference type="EMBL" id="LK932534">
    <property type="protein sequence ID" value="CDS90072.1"/>
    <property type="molecule type" value="Genomic_DNA"/>
</dbReference>
<feature type="domain" description="tRNA(Ile)-lysidine/2-thiocytidine synthase N-terminal" evidence="3">
    <location>
        <begin position="25"/>
        <end position="204"/>
    </location>
</feature>
<feature type="binding site" evidence="2">
    <location>
        <position position="35"/>
    </location>
    <ligand>
        <name>ATP</name>
        <dbReference type="ChEBI" id="CHEBI:30616"/>
    </ligand>
</feature>
<keyword evidence="2" id="KW-0547">Nucleotide-binding</keyword>
<keyword evidence="2" id="KW-0067">ATP-binding</keyword>
<dbReference type="PATRIC" id="fig|1496.1373.peg.3249"/>
<dbReference type="PANTHER" id="PTHR43686">
    <property type="entry name" value="SULFURTRANSFERASE-RELATED"/>
    <property type="match status" value="1"/>
</dbReference>
<dbReference type="EMBL" id="CAAJVP010000022">
    <property type="protein sequence ID" value="VHY19378.1"/>
    <property type="molecule type" value="Genomic_DNA"/>
</dbReference>
<dbReference type="SUPFAM" id="SSF52402">
    <property type="entry name" value="Adenine nucleotide alpha hydrolases-like"/>
    <property type="match status" value="1"/>
</dbReference>
<feature type="binding site" evidence="2">
    <location>
        <position position="59"/>
    </location>
    <ligand>
        <name>ATP</name>
        <dbReference type="ChEBI" id="CHEBI:30616"/>
    </ligand>
</feature>
<dbReference type="RefSeq" id="WP_009894078.1">
    <property type="nucleotide sequence ID" value="NZ_BBYB01000267.1"/>
</dbReference>
<feature type="binding site" evidence="2">
    <location>
        <position position="129"/>
    </location>
    <ligand>
        <name>ATP</name>
        <dbReference type="ChEBI" id="CHEBI:30616"/>
    </ligand>
</feature>
<dbReference type="InterPro" id="IPR011063">
    <property type="entry name" value="TilS/TtcA_N"/>
</dbReference>
<dbReference type="EMBL" id="LK932419">
    <property type="protein sequence ID" value="CDS90271.1"/>
    <property type="molecule type" value="Genomic_DNA"/>
</dbReference>
<protein>
    <submittedName>
        <fullName evidence="4 6">ATPase</fullName>
    </submittedName>
</protein>
<feature type="binding site" evidence="2">
    <location>
        <position position="134"/>
    </location>
    <ligand>
        <name>ATP</name>
        <dbReference type="ChEBI" id="CHEBI:30616"/>
    </ligand>
</feature>
<dbReference type="AlphaFoldDB" id="A0A069APC3"/>
<dbReference type="PIRSF" id="PIRSF004976">
    <property type="entry name" value="ATPase_YdaO"/>
    <property type="match status" value="1"/>
</dbReference>
<evidence type="ECO:0000313" key="5">
    <source>
        <dbReference type="EMBL" id="CDS90271.1"/>
    </source>
</evidence>
<evidence type="ECO:0000259" key="3">
    <source>
        <dbReference type="Pfam" id="PF01171"/>
    </source>
</evidence>
<dbReference type="InterPro" id="IPR035107">
    <property type="entry name" value="tRNA_thiolation_TtcA_Ctu1"/>
</dbReference>
<evidence type="ECO:0000256" key="2">
    <source>
        <dbReference type="PIRSR" id="PIRSR004976-51"/>
    </source>
</evidence>
<name>A0A069APC3_CLODI</name>
<evidence type="ECO:0000313" key="6">
    <source>
        <dbReference type="EMBL" id="VHY19378.1"/>
    </source>
</evidence>
<dbReference type="Proteomes" id="UP000372533">
    <property type="component" value="Unassembled WGS sequence"/>
</dbReference>
<evidence type="ECO:0000256" key="1">
    <source>
        <dbReference type="ARBA" id="ARBA00022679"/>
    </source>
</evidence>
<dbReference type="InterPro" id="IPR014729">
    <property type="entry name" value="Rossmann-like_a/b/a_fold"/>
</dbReference>
<organism evidence="4">
    <name type="scientific">Clostridioides difficile</name>
    <name type="common">Peptoclostridium difficile</name>
    <dbReference type="NCBI Taxonomy" id="1496"/>
    <lineage>
        <taxon>Bacteria</taxon>
        <taxon>Bacillati</taxon>
        <taxon>Bacillota</taxon>
        <taxon>Clostridia</taxon>
        <taxon>Peptostreptococcales</taxon>
        <taxon>Peptostreptococcaceae</taxon>
        <taxon>Clostridioides</taxon>
    </lineage>
</organism>
<gene>
    <name evidence="6" type="primary">ttcA_2</name>
    <name evidence="4" type="ORF">BN1096_790013</name>
    <name evidence="5" type="ORF">BN1097_790013</name>
    <name evidence="6" type="ORF">SAMEA1402366_03367</name>
</gene>
<dbReference type="Gene3D" id="3.40.50.620">
    <property type="entry name" value="HUPs"/>
    <property type="match status" value="1"/>
</dbReference>